<name>A0ABD7V563_9ACTN</name>
<dbReference type="PANTHER" id="PTHR13887">
    <property type="entry name" value="GLUTATHIONE S-TRANSFERASE KAPPA"/>
    <property type="match status" value="1"/>
</dbReference>
<accession>A0ABD7V563</accession>
<feature type="domain" description="DSBA-like thioredoxin" evidence="2">
    <location>
        <begin position="28"/>
        <end position="230"/>
    </location>
</feature>
<evidence type="ECO:0000256" key="1">
    <source>
        <dbReference type="SAM" id="MobiDB-lite"/>
    </source>
</evidence>
<dbReference type="EMBL" id="CAACYD010000007">
    <property type="protein sequence ID" value="VFA89493.1"/>
    <property type="molecule type" value="Genomic_DNA"/>
</dbReference>
<evidence type="ECO:0000313" key="4">
    <source>
        <dbReference type="Proteomes" id="UP000360750"/>
    </source>
</evidence>
<dbReference type="Gene3D" id="3.40.30.10">
    <property type="entry name" value="Glutaredoxin"/>
    <property type="match status" value="1"/>
</dbReference>
<protein>
    <submittedName>
        <fullName evidence="3">Protein-disulfide isomerase</fullName>
    </submittedName>
</protein>
<gene>
    <name evidence="3" type="ORF">NCTC8139_03059</name>
</gene>
<dbReference type="PANTHER" id="PTHR13887:SF41">
    <property type="entry name" value="THIOREDOXIN SUPERFAMILY PROTEIN"/>
    <property type="match status" value="1"/>
</dbReference>
<evidence type="ECO:0000313" key="3">
    <source>
        <dbReference type="EMBL" id="VFA89493.1"/>
    </source>
</evidence>
<dbReference type="InterPro" id="IPR001853">
    <property type="entry name" value="DSBA-like_thioredoxin_dom"/>
</dbReference>
<evidence type="ECO:0000259" key="2">
    <source>
        <dbReference type="Pfam" id="PF01323"/>
    </source>
</evidence>
<reference evidence="3 4" key="1">
    <citation type="submission" date="2019-02" db="EMBL/GenBank/DDBJ databases">
        <authorList>
            <consortium name="Pathogen Informatics"/>
        </authorList>
    </citation>
    <scope>NUCLEOTIDE SEQUENCE [LARGE SCALE GENOMIC DNA]</scope>
    <source>
        <strain evidence="3 4">3012STDY6756503</strain>
    </source>
</reference>
<keyword evidence="3" id="KW-0413">Isomerase</keyword>
<organism evidence="3 4">
    <name type="scientific">Gordonia paraffinivorans</name>
    <dbReference type="NCBI Taxonomy" id="175628"/>
    <lineage>
        <taxon>Bacteria</taxon>
        <taxon>Bacillati</taxon>
        <taxon>Actinomycetota</taxon>
        <taxon>Actinomycetes</taxon>
        <taxon>Mycobacteriales</taxon>
        <taxon>Gordoniaceae</taxon>
        <taxon>Gordonia</taxon>
    </lineage>
</organism>
<dbReference type="GO" id="GO:0016853">
    <property type="term" value="F:isomerase activity"/>
    <property type="evidence" value="ECO:0007669"/>
    <property type="project" value="UniProtKB-KW"/>
</dbReference>
<feature type="region of interest" description="Disordered" evidence="1">
    <location>
        <begin position="1"/>
        <end position="20"/>
    </location>
</feature>
<dbReference type="Pfam" id="PF01323">
    <property type="entry name" value="DSBA"/>
    <property type="match status" value="1"/>
</dbReference>
<dbReference type="InterPro" id="IPR036249">
    <property type="entry name" value="Thioredoxin-like_sf"/>
</dbReference>
<proteinExistence type="predicted"/>
<dbReference type="SUPFAM" id="SSF52833">
    <property type="entry name" value="Thioredoxin-like"/>
    <property type="match status" value="1"/>
</dbReference>
<dbReference type="CDD" id="cd03024">
    <property type="entry name" value="DsbA_FrnE"/>
    <property type="match status" value="1"/>
</dbReference>
<dbReference type="AlphaFoldDB" id="A0ABD7V563"/>
<sequence>MLSAGMAPPSGTRPRGTRLNEVMPSPITVDVWSDIACPWCYIGKRRFEAALERFDGRDDVQATYRSFELAPDTPVDFSGSEIDFLVRHKGLAPDRVEAMLEQVRGIAAEVGLDYDFGSLQHTKTLKAHEALHHAKARGRQLELAERLFRAYFEEGRHVGRPAELADLAAEVGLDRAETLEALESGTYADAVAADIAQAREYGISGVPFYVFDGRYGVSGAQEPETFLEVLEKVRG</sequence>
<comment type="caution">
    <text evidence="3">The sequence shown here is derived from an EMBL/GenBank/DDBJ whole genome shotgun (WGS) entry which is preliminary data.</text>
</comment>
<dbReference type="Proteomes" id="UP000360750">
    <property type="component" value="Unassembled WGS sequence"/>
</dbReference>